<accession>A0A1W2DJC3</accession>
<dbReference type="EMBL" id="FWXT01000003">
    <property type="protein sequence ID" value="SMC97118.1"/>
    <property type="molecule type" value="Genomic_DNA"/>
</dbReference>
<proteinExistence type="predicted"/>
<organism evidence="1 2">
    <name type="scientific">Pedobacter africanus</name>
    <dbReference type="NCBI Taxonomy" id="151894"/>
    <lineage>
        <taxon>Bacteria</taxon>
        <taxon>Pseudomonadati</taxon>
        <taxon>Bacteroidota</taxon>
        <taxon>Sphingobacteriia</taxon>
        <taxon>Sphingobacteriales</taxon>
        <taxon>Sphingobacteriaceae</taxon>
        <taxon>Pedobacter</taxon>
    </lineage>
</organism>
<dbReference type="RefSeq" id="WP_084240616.1">
    <property type="nucleotide sequence ID" value="NZ_FWXT01000003.1"/>
</dbReference>
<keyword evidence="2" id="KW-1185">Reference proteome</keyword>
<protein>
    <submittedName>
        <fullName evidence="1">Uncharacterized protein</fullName>
    </submittedName>
</protein>
<evidence type="ECO:0000313" key="1">
    <source>
        <dbReference type="EMBL" id="SMC97118.1"/>
    </source>
</evidence>
<evidence type="ECO:0000313" key="2">
    <source>
        <dbReference type="Proteomes" id="UP000192756"/>
    </source>
</evidence>
<sequence>MKVNTPIHLVKPKNYDVFDEVYAVFDSKEKAAKFVEKFKSRPDLEIVDGVLNPDFNLELKAEPYYISLARTGSMPKDIFMCDYNRNLESRQEEYNICFYGGTEIHQGLFITKIFALSEKDALRKALLIRNSAIKNGEWDLAWERHKIQQTRLNLRGR</sequence>
<name>A0A1W2DJC3_9SPHI</name>
<reference evidence="2" key="1">
    <citation type="submission" date="2017-04" db="EMBL/GenBank/DDBJ databases">
        <authorList>
            <person name="Varghese N."/>
            <person name="Submissions S."/>
        </authorList>
    </citation>
    <scope>NUCLEOTIDE SEQUENCE [LARGE SCALE GENOMIC DNA]</scope>
    <source>
        <strain evidence="2">DSM 12126</strain>
    </source>
</reference>
<dbReference type="AlphaFoldDB" id="A0A1W2DJC3"/>
<gene>
    <name evidence="1" type="ORF">SAMN04488524_3845</name>
</gene>
<dbReference type="Proteomes" id="UP000192756">
    <property type="component" value="Unassembled WGS sequence"/>
</dbReference>
<dbReference type="OrthoDB" id="772397at2"/>